<evidence type="ECO:0000256" key="6">
    <source>
        <dbReference type="RuleBase" id="RU361277"/>
    </source>
</evidence>
<keyword evidence="3 6" id="KW-0479">Metal-binding</keyword>
<dbReference type="Pfam" id="PF08240">
    <property type="entry name" value="ADH_N"/>
    <property type="match status" value="1"/>
</dbReference>
<dbReference type="SUPFAM" id="SSF50129">
    <property type="entry name" value="GroES-like"/>
    <property type="match status" value="1"/>
</dbReference>
<dbReference type="Gene3D" id="3.90.180.10">
    <property type="entry name" value="Medium-chain alcohol dehydrogenases, catalytic domain"/>
    <property type="match status" value="1"/>
</dbReference>
<keyword evidence="8" id="KW-1185">Reference proteome</keyword>
<dbReference type="PANTHER" id="PTHR42683">
    <property type="entry name" value="ALDEHYDE REDUCTASE"/>
    <property type="match status" value="1"/>
</dbReference>
<accession>A0A6J1BUM0</accession>
<evidence type="ECO:0000256" key="4">
    <source>
        <dbReference type="ARBA" id="ARBA00022833"/>
    </source>
</evidence>
<name>A0A6J1BUM0_MOMCH</name>
<dbReference type="InterPro" id="IPR013154">
    <property type="entry name" value="ADH-like_N"/>
</dbReference>
<dbReference type="GO" id="GO:0008270">
    <property type="term" value="F:zinc ion binding"/>
    <property type="evidence" value="ECO:0007669"/>
    <property type="project" value="InterPro"/>
</dbReference>
<reference evidence="9" key="1">
    <citation type="submission" date="2025-08" db="UniProtKB">
        <authorList>
            <consortium name="RefSeq"/>
        </authorList>
    </citation>
    <scope>IDENTIFICATION</scope>
    <source>
        <strain evidence="9">OHB3-1</strain>
    </source>
</reference>
<evidence type="ECO:0000313" key="8">
    <source>
        <dbReference type="Proteomes" id="UP000504603"/>
    </source>
</evidence>
<evidence type="ECO:0000256" key="1">
    <source>
        <dbReference type="ARBA" id="ARBA00001947"/>
    </source>
</evidence>
<dbReference type="KEGG" id="mcha:111005856"/>
<keyword evidence="5" id="KW-0560">Oxidoreductase</keyword>
<dbReference type="FunFam" id="3.40.50.720:FF:000022">
    <property type="entry name" value="Cinnamyl alcohol dehydrogenase"/>
    <property type="match status" value="1"/>
</dbReference>
<dbReference type="OrthoDB" id="1879366at2759"/>
<dbReference type="InterPro" id="IPR020843">
    <property type="entry name" value="ER"/>
</dbReference>
<dbReference type="RefSeq" id="XP_022133200.1">
    <property type="nucleotide sequence ID" value="XM_022277508.1"/>
</dbReference>
<dbReference type="GO" id="GO:0009809">
    <property type="term" value="P:lignin biosynthetic process"/>
    <property type="evidence" value="ECO:0007669"/>
    <property type="project" value="UniProtKB-ARBA"/>
</dbReference>
<proteinExistence type="inferred from homology"/>
<dbReference type="Pfam" id="PF00107">
    <property type="entry name" value="ADH_zinc_N"/>
    <property type="match status" value="1"/>
</dbReference>
<evidence type="ECO:0000256" key="3">
    <source>
        <dbReference type="ARBA" id="ARBA00022723"/>
    </source>
</evidence>
<evidence type="ECO:0000256" key="5">
    <source>
        <dbReference type="ARBA" id="ARBA00023002"/>
    </source>
</evidence>
<dbReference type="SMART" id="SM00829">
    <property type="entry name" value="PKS_ER"/>
    <property type="match status" value="1"/>
</dbReference>
<dbReference type="PROSITE" id="PS00059">
    <property type="entry name" value="ADH_ZINC"/>
    <property type="match status" value="1"/>
</dbReference>
<dbReference type="Gene3D" id="3.40.50.720">
    <property type="entry name" value="NAD(P)-binding Rossmann-like Domain"/>
    <property type="match status" value="1"/>
</dbReference>
<evidence type="ECO:0000256" key="2">
    <source>
        <dbReference type="ARBA" id="ARBA00008072"/>
    </source>
</evidence>
<keyword evidence="4 6" id="KW-0862">Zinc</keyword>
<organism evidence="8 9">
    <name type="scientific">Momordica charantia</name>
    <name type="common">Bitter gourd</name>
    <name type="synonym">Balsam pear</name>
    <dbReference type="NCBI Taxonomy" id="3673"/>
    <lineage>
        <taxon>Eukaryota</taxon>
        <taxon>Viridiplantae</taxon>
        <taxon>Streptophyta</taxon>
        <taxon>Embryophyta</taxon>
        <taxon>Tracheophyta</taxon>
        <taxon>Spermatophyta</taxon>
        <taxon>Magnoliopsida</taxon>
        <taxon>eudicotyledons</taxon>
        <taxon>Gunneridae</taxon>
        <taxon>Pentapetalae</taxon>
        <taxon>rosids</taxon>
        <taxon>fabids</taxon>
        <taxon>Cucurbitales</taxon>
        <taxon>Cucurbitaceae</taxon>
        <taxon>Momordiceae</taxon>
        <taxon>Momordica</taxon>
    </lineage>
</organism>
<protein>
    <submittedName>
        <fullName evidence="9">Probable mannitol dehydrogenase</fullName>
    </submittedName>
</protein>
<dbReference type="FunFam" id="3.90.180.10:FF:000126">
    <property type="entry name" value="Uncharacterized protein"/>
    <property type="match status" value="1"/>
</dbReference>
<dbReference type="CDD" id="cd05283">
    <property type="entry name" value="CAD1"/>
    <property type="match status" value="1"/>
</dbReference>
<evidence type="ECO:0000313" key="9">
    <source>
        <dbReference type="RefSeq" id="XP_022133200.1"/>
    </source>
</evidence>
<dbReference type="InterPro" id="IPR036291">
    <property type="entry name" value="NAD(P)-bd_dom_sf"/>
</dbReference>
<dbReference type="Proteomes" id="UP000504603">
    <property type="component" value="Unplaced"/>
</dbReference>
<dbReference type="InterPro" id="IPR002328">
    <property type="entry name" value="ADH_Zn_CS"/>
</dbReference>
<dbReference type="GeneID" id="111005856"/>
<evidence type="ECO:0000259" key="7">
    <source>
        <dbReference type="SMART" id="SM00829"/>
    </source>
</evidence>
<feature type="domain" description="Enoyl reductase (ER)" evidence="7">
    <location>
        <begin position="25"/>
        <end position="353"/>
    </location>
</feature>
<dbReference type="InterPro" id="IPR047109">
    <property type="entry name" value="CAD-like"/>
</dbReference>
<gene>
    <name evidence="9" type="primary">LOC111005856</name>
</gene>
<dbReference type="InterPro" id="IPR013149">
    <property type="entry name" value="ADH-like_C"/>
</dbReference>
<comment type="cofactor">
    <cofactor evidence="1 6">
        <name>Zn(2+)</name>
        <dbReference type="ChEBI" id="CHEBI:29105"/>
    </cofactor>
</comment>
<dbReference type="SUPFAM" id="SSF51735">
    <property type="entry name" value="NAD(P)-binding Rossmann-fold domains"/>
    <property type="match status" value="1"/>
</dbReference>
<dbReference type="InterPro" id="IPR011032">
    <property type="entry name" value="GroES-like_sf"/>
</dbReference>
<sequence length="363" mass="39106">MATGKSPEQEHPKKAFGWAARDTSGVLSPFHFSRRETGEKDVAFKVIYCGICHSDLHMLKNEWGNTVYPLVPGHEIVGEVTEVGSKVEKFKVGDKVGVGCMVGSCRSCDSCSNQLENYCAKMILTYGSKNTDGTMTHGGYSDCMVADEHFIVRIPDGMPLHAGAPLLCAGITVYSPLRYYGLDKPGMHIGVVGLGGLGHVAVKFAKAFGVKVTVISTSPSKKQEAVDRLGADSFLVSRDQDQMQAARGTLDGIIDTVSALHPLLPLLALIKPHGKLVMVGAPEKPLELPAFALIGGRKTVAGSCIGGMKETQEMIDFAAKHNITADVEVIPISDVNTAMERMLRQDVKYRFVIDIAKTMKPSN</sequence>
<dbReference type="GO" id="GO:0016616">
    <property type="term" value="F:oxidoreductase activity, acting on the CH-OH group of donors, NAD or NADP as acceptor"/>
    <property type="evidence" value="ECO:0007669"/>
    <property type="project" value="InterPro"/>
</dbReference>
<comment type="similarity">
    <text evidence="2 6">Belongs to the zinc-containing alcohol dehydrogenase family.</text>
</comment>
<dbReference type="AlphaFoldDB" id="A0A6J1BUM0"/>